<feature type="transmembrane region" description="Helical" evidence="8">
    <location>
        <begin position="473"/>
        <end position="495"/>
    </location>
</feature>
<protein>
    <submittedName>
        <fullName evidence="10">MFS transporter</fullName>
    </submittedName>
</protein>
<feature type="transmembrane region" description="Helical" evidence="8">
    <location>
        <begin position="386"/>
        <end position="404"/>
    </location>
</feature>
<feature type="transmembrane region" description="Helical" evidence="8">
    <location>
        <begin position="702"/>
        <end position="723"/>
    </location>
</feature>
<dbReference type="Pfam" id="PF07690">
    <property type="entry name" value="MFS_1"/>
    <property type="match status" value="1"/>
</dbReference>
<evidence type="ECO:0000313" key="10">
    <source>
        <dbReference type="EMBL" id="KAK1736698.1"/>
    </source>
</evidence>
<keyword evidence="3 8" id="KW-0812">Transmembrane</keyword>
<feature type="compositionally biased region" description="Polar residues" evidence="7">
    <location>
        <begin position="204"/>
        <end position="223"/>
    </location>
</feature>
<dbReference type="EMBL" id="JATAAI010000028">
    <property type="protein sequence ID" value="KAK1736698.1"/>
    <property type="molecule type" value="Genomic_DNA"/>
</dbReference>
<keyword evidence="4 8" id="KW-1133">Transmembrane helix</keyword>
<dbReference type="CDD" id="cd06174">
    <property type="entry name" value="MFS"/>
    <property type="match status" value="1"/>
</dbReference>
<evidence type="ECO:0000259" key="9">
    <source>
        <dbReference type="PROSITE" id="PS50850"/>
    </source>
</evidence>
<feature type="transmembrane region" description="Helical" evidence="8">
    <location>
        <begin position="353"/>
        <end position="374"/>
    </location>
</feature>
<evidence type="ECO:0000256" key="5">
    <source>
        <dbReference type="ARBA" id="ARBA00023136"/>
    </source>
</evidence>
<evidence type="ECO:0000256" key="1">
    <source>
        <dbReference type="ARBA" id="ARBA00004141"/>
    </source>
</evidence>
<feature type="transmembrane region" description="Helical" evidence="8">
    <location>
        <begin position="449"/>
        <end position="467"/>
    </location>
</feature>
<feature type="transmembrane region" description="Helical" evidence="8">
    <location>
        <begin position="605"/>
        <end position="624"/>
    </location>
</feature>
<evidence type="ECO:0000256" key="3">
    <source>
        <dbReference type="ARBA" id="ARBA00022692"/>
    </source>
</evidence>
<dbReference type="InterPro" id="IPR011701">
    <property type="entry name" value="MFS"/>
</dbReference>
<keyword evidence="11" id="KW-1185">Reference proteome</keyword>
<proteinExistence type="inferred from homology"/>
<dbReference type="Proteomes" id="UP001224775">
    <property type="component" value="Unassembled WGS sequence"/>
</dbReference>
<evidence type="ECO:0000256" key="6">
    <source>
        <dbReference type="ARBA" id="ARBA00024338"/>
    </source>
</evidence>
<dbReference type="GO" id="GO:0016020">
    <property type="term" value="C:membrane"/>
    <property type="evidence" value="ECO:0007669"/>
    <property type="project" value="UniProtKB-SubCell"/>
</dbReference>
<feature type="transmembrane region" description="Helical" evidence="8">
    <location>
        <begin position="416"/>
        <end position="437"/>
    </location>
</feature>
<keyword evidence="5 8" id="KW-0472">Membrane</keyword>
<dbReference type="InterPro" id="IPR044770">
    <property type="entry name" value="MFS_spinster-like"/>
</dbReference>
<evidence type="ECO:0000313" key="11">
    <source>
        <dbReference type="Proteomes" id="UP001224775"/>
    </source>
</evidence>
<feature type="transmembrane region" description="Helical" evidence="8">
    <location>
        <begin position="315"/>
        <end position="333"/>
    </location>
</feature>
<evidence type="ECO:0000256" key="4">
    <source>
        <dbReference type="ARBA" id="ARBA00022989"/>
    </source>
</evidence>
<dbReference type="Gene3D" id="1.20.1250.20">
    <property type="entry name" value="MFS general substrate transporter like domains"/>
    <property type="match status" value="1"/>
</dbReference>
<comment type="similarity">
    <text evidence="6">Belongs to the major facilitator superfamily. Spinster (TC 2.A.1.49) family.</text>
</comment>
<dbReference type="InterPro" id="IPR020846">
    <property type="entry name" value="MFS_dom"/>
</dbReference>
<sequence>MPPQDEVMVATNLAAAERRDEQQALIKSLSFSSSEDGHGGTAITMELLKQLQEDVTATRSSSTNFPLHELFRGASYLSASENTAVVSNVQIPSRELQQSPPLILGDGVAGDELQERESKRSIFGRKERKKYNVRQHEARNDSNTQQQQQQNYGLVSPLSTLKMEENIPTPSTWVMENNNIVRPTPLVIGTTSRNMMSALAASDNNCNASPTRHLTSSSSNEGITTPPRAVGYQRKLSPIAISPITPARIPDYYKRDSYQNNNNSIPKYTLNGNGQHSSVRLLPNIKNYTTDIEESKSKLSSSSSSAGEGSYYSQAFLLSVAFFFIWTPQNLLAPNLTQAALDFGYENDNARDLYLGSYLALASSVLSLPVSAGIGIASDVVSSRRILISVTTLVGGLAAIWTSMAPTYPQLILSRFIGGSAMSGSVPVVFSLLSDWFDDEERNAASSGFTAMMGAGIILGQVFAGWTGPTAGWRYSFLASGTITILLAVVTMICLREPIRGGKEKVLQKMIASGTRYDKKLTWSQFASSMTRNSSNFLLMIQGFFCNIPWGMMFVFLNDFLSQEKGLTVSDATFVVAVFGFGCAAGGIFGGYLGGLANRANRSYLPLFMSLTTYLGILPFLALLNDPTYTQASWKPCLYAFAGGCLASMPSVNVRPCIINCNPPEIRGAVLTAANLVINAARGTGAFFLTSMMTMWGIDRQSGFNVLIIVFWTITAIQLAVLAKTLPADQEQMLTELATYADSKIALANGYGSISVDEDNHSELESQCCDNTVDDDRTIYSIETLSTSFDAVAARSSLKFIGSSLTETGSFICSPCGAKNRSKRPPLDSLAE</sequence>
<dbReference type="PANTHER" id="PTHR23505:SF79">
    <property type="entry name" value="PROTEIN SPINSTER"/>
    <property type="match status" value="1"/>
</dbReference>
<dbReference type="PANTHER" id="PTHR23505">
    <property type="entry name" value="SPINSTER"/>
    <property type="match status" value="1"/>
</dbReference>
<dbReference type="GO" id="GO:0022857">
    <property type="term" value="F:transmembrane transporter activity"/>
    <property type="evidence" value="ECO:0007669"/>
    <property type="project" value="InterPro"/>
</dbReference>
<name>A0AAD8Y042_9STRA</name>
<feature type="region of interest" description="Disordered" evidence="7">
    <location>
        <begin position="100"/>
        <end position="152"/>
    </location>
</feature>
<evidence type="ECO:0000256" key="7">
    <source>
        <dbReference type="SAM" id="MobiDB-lite"/>
    </source>
</evidence>
<dbReference type="SUPFAM" id="SSF103473">
    <property type="entry name" value="MFS general substrate transporter"/>
    <property type="match status" value="1"/>
</dbReference>
<accession>A0AAD8Y042</accession>
<dbReference type="AlphaFoldDB" id="A0AAD8Y042"/>
<comment type="caution">
    <text evidence="10">The sequence shown here is derived from an EMBL/GenBank/DDBJ whole genome shotgun (WGS) entry which is preliminary data.</text>
</comment>
<comment type="subcellular location">
    <subcellularLocation>
        <location evidence="1">Membrane</location>
        <topology evidence="1">Multi-pass membrane protein</topology>
    </subcellularLocation>
</comment>
<feature type="domain" description="Major facilitator superfamily (MFS) profile" evidence="9">
    <location>
        <begin position="314"/>
        <end position="730"/>
    </location>
</feature>
<feature type="region of interest" description="Disordered" evidence="7">
    <location>
        <begin position="204"/>
        <end position="228"/>
    </location>
</feature>
<evidence type="ECO:0000256" key="2">
    <source>
        <dbReference type="ARBA" id="ARBA00022448"/>
    </source>
</evidence>
<feature type="compositionally biased region" description="Basic residues" evidence="7">
    <location>
        <begin position="122"/>
        <end position="133"/>
    </location>
</feature>
<keyword evidence="2" id="KW-0813">Transport</keyword>
<dbReference type="InterPro" id="IPR036259">
    <property type="entry name" value="MFS_trans_sf"/>
</dbReference>
<organism evidence="10 11">
    <name type="scientific">Skeletonema marinoi</name>
    <dbReference type="NCBI Taxonomy" id="267567"/>
    <lineage>
        <taxon>Eukaryota</taxon>
        <taxon>Sar</taxon>
        <taxon>Stramenopiles</taxon>
        <taxon>Ochrophyta</taxon>
        <taxon>Bacillariophyta</taxon>
        <taxon>Coscinodiscophyceae</taxon>
        <taxon>Thalassiosirophycidae</taxon>
        <taxon>Thalassiosirales</taxon>
        <taxon>Skeletonemataceae</taxon>
        <taxon>Skeletonema</taxon>
        <taxon>Skeletonema marinoi-dohrnii complex</taxon>
    </lineage>
</organism>
<gene>
    <name evidence="10" type="ORF">QTG54_012720</name>
</gene>
<evidence type="ECO:0000256" key="8">
    <source>
        <dbReference type="SAM" id="Phobius"/>
    </source>
</evidence>
<feature type="transmembrane region" description="Helical" evidence="8">
    <location>
        <begin position="572"/>
        <end position="593"/>
    </location>
</feature>
<feature type="transmembrane region" description="Helical" evidence="8">
    <location>
        <begin position="537"/>
        <end position="557"/>
    </location>
</feature>
<dbReference type="PROSITE" id="PS50850">
    <property type="entry name" value="MFS"/>
    <property type="match status" value="1"/>
</dbReference>
<reference evidence="10" key="1">
    <citation type="submission" date="2023-06" db="EMBL/GenBank/DDBJ databases">
        <title>Survivors Of The Sea: Transcriptome response of Skeletonema marinoi to long-term dormancy.</title>
        <authorList>
            <person name="Pinder M.I.M."/>
            <person name="Kourtchenko O."/>
            <person name="Robertson E.K."/>
            <person name="Larsson T."/>
            <person name="Maumus F."/>
            <person name="Osuna-Cruz C.M."/>
            <person name="Vancaester E."/>
            <person name="Stenow R."/>
            <person name="Vandepoele K."/>
            <person name="Ploug H."/>
            <person name="Bruchert V."/>
            <person name="Godhe A."/>
            <person name="Topel M."/>
        </authorList>
    </citation>
    <scope>NUCLEOTIDE SEQUENCE</scope>
    <source>
        <strain evidence="10">R05AC</strain>
    </source>
</reference>